<evidence type="ECO:0000313" key="5">
    <source>
        <dbReference type="Proteomes" id="UP000242287"/>
    </source>
</evidence>
<dbReference type="GO" id="GO:0005634">
    <property type="term" value="C:nucleus"/>
    <property type="evidence" value="ECO:0007669"/>
    <property type="project" value="UniProtKB-SubCell"/>
</dbReference>
<gene>
    <name evidence="4" type="ORF">AMATHDRAFT_104157</name>
</gene>
<comment type="subcellular location">
    <subcellularLocation>
        <location evidence="1">Nucleus</location>
    </subcellularLocation>
</comment>
<dbReference type="EMBL" id="KZ302365">
    <property type="protein sequence ID" value="PFH45494.1"/>
    <property type="molecule type" value="Genomic_DNA"/>
</dbReference>
<feature type="non-terminal residue" evidence="4">
    <location>
        <position position="71"/>
    </location>
</feature>
<dbReference type="Pfam" id="PF00385">
    <property type="entry name" value="Chromo"/>
    <property type="match status" value="1"/>
</dbReference>
<dbReference type="InterPro" id="IPR000953">
    <property type="entry name" value="Chromo/chromo_shadow_dom"/>
</dbReference>
<feature type="domain" description="Chromo" evidence="3">
    <location>
        <begin position="1"/>
        <end position="31"/>
    </location>
</feature>
<sequence length="71" mass="8330">RGGRLEYLVKWSGYPVEESTWEPAENMANAQDKAFHDKRPAAPRCIALVNLDFKHYENNTEPRVPRRLFGW</sequence>
<name>A0A2A9N8Q0_9AGAR</name>
<keyword evidence="2" id="KW-0539">Nucleus</keyword>
<reference evidence="4 5" key="1">
    <citation type="submission" date="2014-02" db="EMBL/GenBank/DDBJ databases">
        <title>Transposable element dynamics among asymbiotic and ectomycorrhizal Amanita fungi.</title>
        <authorList>
            <consortium name="DOE Joint Genome Institute"/>
            <person name="Hess J."/>
            <person name="Skrede I."/>
            <person name="Wolfe B."/>
            <person name="LaButti K."/>
            <person name="Ohm R.A."/>
            <person name="Grigoriev I.V."/>
            <person name="Pringle A."/>
        </authorList>
    </citation>
    <scope>NUCLEOTIDE SEQUENCE [LARGE SCALE GENOMIC DNA]</scope>
    <source>
        <strain evidence="4 5">SKay4041</strain>
    </source>
</reference>
<dbReference type="PROSITE" id="PS50013">
    <property type="entry name" value="CHROMO_2"/>
    <property type="match status" value="1"/>
</dbReference>
<dbReference type="InterPro" id="IPR016197">
    <property type="entry name" value="Chromo-like_dom_sf"/>
</dbReference>
<evidence type="ECO:0000256" key="1">
    <source>
        <dbReference type="ARBA" id="ARBA00004123"/>
    </source>
</evidence>
<dbReference type="InterPro" id="IPR023780">
    <property type="entry name" value="Chromo_domain"/>
</dbReference>
<dbReference type="PROSITE" id="PS00598">
    <property type="entry name" value="CHROMO_1"/>
    <property type="match status" value="1"/>
</dbReference>
<evidence type="ECO:0000259" key="3">
    <source>
        <dbReference type="PROSITE" id="PS50013"/>
    </source>
</evidence>
<organism evidence="4 5">
    <name type="scientific">Amanita thiersii Skay4041</name>
    <dbReference type="NCBI Taxonomy" id="703135"/>
    <lineage>
        <taxon>Eukaryota</taxon>
        <taxon>Fungi</taxon>
        <taxon>Dikarya</taxon>
        <taxon>Basidiomycota</taxon>
        <taxon>Agaricomycotina</taxon>
        <taxon>Agaricomycetes</taxon>
        <taxon>Agaricomycetidae</taxon>
        <taxon>Agaricales</taxon>
        <taxon>Pluteineae</taxon>
        <taxon>Amanitaceae</taxon>
        <taxon>Amanita</taxon>
    </lineage>
</organism>
<dbReference type="Gene3D" id="2.40.50.40">
    <property type="match status" value="1"/>
</dbReference>
<dbReference type="SUPFAM" id="SSF54160">
    <property type="entry name" value="Chromo domain-like"/>
    <property type="match status" value="1"/>
</dbReference>
<evidence type="ECO:0000256" key="2">
    <source>
        <dbReference type="ARBA" id="ARBA00023242"/>
    </source>
</evidence>
<evidence type="ECO:0000313" key="4">
    <source>
        <dbReference type="EMBL" id="PFH45494.1"/>
    </source>
</evidence>
<dbReference type="GO" id="GO:0006338">
    <property type="term" value="P:chromatin remodeling"/>
    <property type="evidence" value="ECO:0007669"/>
    <property type="project" value="UniProtKB-ARBA"/>
</dbReference>
<dbReference type="STRING" id="703135.A0A2A9N8Q0"/>
<protein>
    <recommendedName>
        <fullName evidence="3">Chromo domain-containing protein</fullName>
    </recommendedName>
</protein>
<accession>A0A2A9N8Q0</accession>
<dbReference type="AlphaFoldDB" id="A0A2A9N8Q0"/>
<keyword evidence="5" id="KW-1185">Reference proteome</keyword>
<dbReference type="InterPro" id="IPR023779">
    <property type="entry name" value="Chromodomain_CS"/>
</dbReference>
<feature type="non-terminal residue" evidence="4">
    <location>
        <position position="1"/>
    </location>
</feature>
<dbReference type="CDD" id="cd00024">
    <property type="entry name" value="CD_CSD"/>
    <property type="match status" value="1"/>
</dbReference>
<dbReference type="OrthoDB" id="3026548at2759"/>
<proteinExistence type="predicted"/>
<dbReference type="Proteomes" id="UP000242287">
    <property type="component" value="Unassembled WGS sequence"/>
</dbReference>